<proteinExistence type="predicted"/>
<gene>
    <name evidence="3" type="primary">LOC111107989</name>
</gene>
<dbReference type="RefSeq" id="XP_022299159.1">
    <property type="nucleotide sequence ID" value="XM_022443451.1"/>
</dbReference>
<keyword evidence="2" id="KW-1185">Reference proteome</keyword>
<dbReference type="PANTHER" id="PTHR21301">
    <property type="entry name" value="REVERSE TRANSCRIPTASE"/>
    <property type="match status" value="1"/>
</dbReference>
<feature type="domain" description="Helix-turn-helix" evidence="1">
    <location>
        <begin position="111"/>
        <end position="170"/>
    </location>
</feature>
<evidence type="ECO:0000313" key="2">
    <source>
        <dbReference type="Proteomes" id="UP000694844"/>
    </source>
</evidence>
<dbReference type="AlphaFoldDB" id="A0A8B8B8V0"/>
<evidence type="ECO:0000313" key="3">
    <source>
        <dbReference type="RefSeq" id="XP_022299159.1"/>
    </source>
</evidence>
<dbReference type="KEGG" id="cvn:111107989"/>
<name>A0A8B8B8V0_CRAVI</name>
<dbReference type="PANTHER" id="PTHR21301:SF10">
    <property type="entry name" value="REVERSE TRANSCRIPTASE DOMAIN-CONTAINING PROTEIN"/>
    <property type="match status" value="1"/>
</dbReference>
<accession>A0A8B8B8V0</accession>
<dbReference type="GeneID" id="111107989"/>
<dbReference type="Pfam" id="PF26215">
    <property type="entry name" value="HTH_animal"/>
    <property type="match status" value="1"/>
</dbReference>
<dbReference type="Proteomes" id="UP000694844">
    <property type="component" value="Chromosome 8"/>
</dbReference>
<evidence type="ECO:0000259" key="1">
    <source>
        <dbReference type="Pfam" id="PF26215"/>
    </source>
</evidence>
<protein>
    <submittedName>
        <fullName evidence="3">Uncharacterized protein LOC111107989</fullName>
    </submittedName>
</protein>
<dbReference type="OrthoDB" id="6143960at2759"/>
<organism evidence="2 3">
    <name type="scientific">Crassostrea virginica</name>
    <name type="common">Eastern oyster</name>
    <dbReference type="NCBI Taxonomy" id="6565"/>
    <lineage>
        <taxon>Eukaryota</taxon>
        <taxon>Metazoa</taxon>
        <taxon>Spiralia</taxon>
        <taxon>Lophotrochozoa</taxon>
        <taxon>Mollusca</taxon>
        <taxon>Bivalvia</taxon>
        <taxon>Autobranchia</taxon>
        <taxon>Pteriomorphia</taxon>
        <taxon>Ostreida</taxon>
        <taxon>Ostreoidea</taxon>
        <taxon>Ostreidae</taxon>
        <taxon>Crassostrea</taxon>
    </lineage>
</organism>
<dbReference type="InterPro" id="IPR058912">
    <property type="entry name" value="HTH_animal"/>
</dbReference>
<reference evidence="3" key="1">
    <citation type="submission" date="2025-08" db="UniProtKB">
        <authorList>
            <consortium name="RefSeq"/>
        </authorList>
    </citation>
    <scope>IDENTIFICATION</scope>
    <source>
        <tissue evidence="3">Whole sample</tissue>
    </source>
</reference>
<sequence>MGTKVAPTYATLVLGFLEEKLFVTLEETFGQHFGNYIRMSWRRYLDDCFIIWDRGEDQLAEFFNILNSMSPTLKFTMESDRSRLSFLDVMIIKNGDRITTDVFYKITDTKQYLMFDSCHPRHIRNNIPYNLARRLCTIISDAEILDTRLKELQVLLLQRHYPRKLILNGITKALSLDRKELLTVKTQNLKNVIPYVSTHNPQNPEIYNVIRNNLPILEEDPDMKKILDNSQVIKSKRQSPNLKKILTRAFFSSQTQEVPTVKRCNKPRCGTCPYIAGGSDFHFKNGSKFTIKTSMSCTSSNLIYVIICAGCGENYIGQTGDTLRHRMTVHRQQIREPKYQCTLVSEHIRNCAVNKNPNFTIIPFYKFKCETTEQERETKEKLFIHKYKPVLNAGHA</sequence>
<dbReference type="InterPro" id="IPR035901">
    <property type="entry name" value="GIY-YIG_endonuc_sf"/>
</dbReference>
<dbReference type="Gene3D" id="3.40.1440.10">
    <property type="entry name" value="GIY-YIG endonuclease"/>
    <property type="match status" value="1"/>
</dbReference>